<protein>
    <submittedName>
        <fullName evidence="1">Uncharacterized protein</fullName>
    </submittedName>
</protein>
<reference evidence="2" key="1">
    <citation type="submission" date="2016-10" db="EMBL/GenBank/DDBJ databases">
        <authorList>
            <person name="Varghese N."/>
            <person name="Submissions S."/>
        </authorList>
    </citation>
    <scope>NUCLEOTIDE SEQUENCE [LARGE SCALE GENOMIC DNA]</scope>
    <source>
        <strain evidence="2">B48,IBRC-M 10115,DSM 25386,CECT 8001</strain>
    </source>
</reference>
<evidence type="ECO:0000313" key="2">
    <source>
        <dbReference type="Proteomes" id="UP000198553"/>
    </source>
</evidence>
<name>A0A1H7WIM2_9BACI</name>
<evidence type="ECO:0000313" key="1">
    <source>
        <dbReference type="EMBL" id="SEM21436.1"/>
    </source>
</evidence>
<keyword evidence="2" id="KW-1185">Reference proteome</keyword>
<dbReference type="RefSeq" id="WP_090740701.1">
    <property type="nucleotide sequence ID" value="NZ_FOBW01000001.1"/>
</dbReference>
<dbReference type="OrthoDB" id="2886521at2"/>
<accession>A0A1H7WIM2</accession>
<organism evidence="1 2">
    <name type="scientific">Mesobacillus persicus</name>
    <dbReference type="NCBI Taxonomy" id="930146"/>
    <lineage>
        <taxon>Bacteria</taxon>
        <taxon>Bacillati</taxon>
        <taxon>Bacillota</taxon>
        <taxon>Bacilli</taxon>
        <taxon>Bacillales</taxon>
        <taxon>Bacillaceae</taxon>
        <taxon>Mesobacillus</taxon>
    </lineage>
</organism>
<sequence>MKIFEVLVSKEMLRCELIESYHVIYEETEMTEFTNNEHDFLVEKKRFVERTLTILKGNTQSTLQRVKTYRTECKNARDIRTIIYNDYPEIFKTIQIAKQAV</sequence>
<proteinExistence type="predicted"/>
<dbReference type="AlphaFoldDB" id="A0A1H7WIM2"/>
<dbReference type="Proteomes" id="UP000198553">
    <property type="component" value="Unassembled WGS sequence"/>
</dbReference>
<dbReference type="EMBL" id="FOBW01000001">
    <property type="protein sequence ID" value="SEM21436.1"/>
    <property type="molecule type" value="Genomic_DNA"/>
</dbReference>
<gene>
    <name evidence="1" type="ORF">SAMN05192533_101444</name>
</gene>